<dbReference type="GO" id="GO:0009279">
    <property type="term" value="C:cell outer membrane"/>
    <property type="evidence" value="ECO:0007669"/>
    <property type="project" value="UniProtKB-SubCell"/>
</dbReference>
<dbReference type="InterPro" id="IPR033985">
    <property type="entry name" value="SusD-like_N"/>
</dbReference>
<evidence type="ECO:0000259" key="8">
    <source>
        <dbReference type="Pfam" id="PF14322"/>
    </source>
</evidence>
<evidence type="ECO:0000259" key="7">
    <source>
        <dbReference type="Pfam" id="PF07980"/>
    </source>
</evidence>
<dbReference type="PROSITE" id="PS51257">
    <property type="entry name" value="PROKAR_LIPOPROTEIN"/>
    <property type="match status" value="1"/>
</dbReference>
<dbReference type="Proteomes" id="UP000438288">
    <property type="component" value="Unassembled WGS sequence"/>
</dbReference>
<dbReference type="EMBL" id="WDCP01000126">
    <property type="protein sequence ID" value="KAB6335619.1"/>
    <property type="molecule type" value="Genomic_DNA"/>
</dbReference>
<comment type="similarity">
    <text evidence="2">Belongs to the SusD family.</text>
</comment>
<reference evidence="11 12" key="1">
    <citation type="journal article" date="2019" name="Nat. Med.">
        <title>A library of human gut bacterial isolates paired with longitudinal multiomics data enables mechanistic microbiome research.</title>
        <authorList>
            <person name="Poyet M."/>
            <person name="Groussin M."/>
            <person name="Gibbons S.M."/>
            <person name="Avila-Pacheco J."/>
            <person name="Jiang X."/>
            <person name="Kearney S.M."/>
            <person name="Perrotta A.R."/>
            <person name="Berdy B."/>
            <person name="Zhao S."/>
            <person name="Lieberman T.D."/>
            <person name="Swanson P.K."/>
            <person name="Smith M."/>
            <person name="Roesemann S."/>
            <person name="Alexander J.E."/>
            <person name="Rich S.A."/>
            <person name="Livny J."/>
            <person name="Vlamakis H."/>
            <person name="Clish C."/>
            <person name="Bullock K."/>
            <person name="Deik A."/>
            <person name="Scott J."/>
            <person name="Pierce K.A."/>
            <person name="Xavier R.J."/>
            <person name="Alm E.J."/>
        </authorList>
    </citation>
    <scope>NUCLEOTIDE SEQUENCE [LARGE SCALE GENOMIC DNA]</scope>
    <source>
        <strain evidence="10 11">BIOML-A16</strain>
        <strain evidence="9 12">BIOML-A62</strain>
    </source>
</reference>
<keyword evidence="4" id="KW-0472">Membrane</keyword>
<evidence type="ECO:0000313" key="12">
    <source>
        <dbReference type="Proteomes" id="UP000487596"/>
    </source>
</evidence>
<evidence type="ECO:0000313" key="10">
    <source>
        <dbReference type="EMBL" id="KAB6335619.1"/>
    </source>
</evidence>
<evidence type="ECO:0000313" key="9">
    <source>
        <dbReference type="EMBL" id="KAB6133419.1"/>
    </source>
</evidence>
<feature type="domain" description="SusD-like N-terminal" evidence="8">
    <location>
        <begin position="87"/>
        <end position="210"/>
    </location>
</feature>
<feature type="domain" description="RagB/SusD" evidence="7">
    <location>
        <begin position="301"/>
        <end position="572"/>
    </location>
</feature>
<evidence type="ECO:0000313" key="11">
    <source>
        <dbReference type="Proteomes" id="UP000438288"/>
    </source>
</evidence>
<dbReference type="Pfam" id="PF14322">
    <property type="entry name" value="SusD-like_3"/>
    <property type="match status" value="1"/>
</dbReference>
<sequence length="574" mass="65690">MKLKQYIKAACLFSFMAVTTSCMNLEPLSDLGDNLVWNNATNFQLFANQFYSWPHDFNRAVSDEPHSDFRSDLVAGSSMNVYSQGTNAIPATDANYTRLYKRIYYTNLLLKNAESFAVPADIAVPVAEAKFFRAYSHFELVQLYGDAIVLTQPLDLDSEILYGKRNDRGEVIDQVIKDLKEAAGSLPETSSEAGRLNKYIAYAMLSRVALYEGTWQKFHTNGKDATSNTTRSTELLTIARDAANEVIKGGKYKIFYNEKLANESYRYMFTLEDGAQCNPANLSKSDNTEYIFVKRHRNGDKTAWNLTHGMVANACYVTRKLANMYLCSDGLPIGKSSKFQQYAGVTDEFQNRDNRMGSNMLYHGQQYWNNDGKWRTTWTDADLTSSLTANVRSGSGYQNRKWGTERQLEDYYESYDFPVIRYAEVLLNYAEAVYELNGTITDPELDYSLNLVRLRVNPDMPKLSSKLVSANNLSMREEIRRERTVELVLEGFRIDDLKRWATAPVEMPQDQLGVQVTGTWFETNWTDHKRSLSSDGCLILYSDRTWNDKLYLYPLPSDQLQLNPQLEQNPGWKN</sequence>
<dbReference type="AlphaFoldDB" id="A0A6A2RWK5"/>
<dbReference type="RefSeq" id="WP_151921660.1">
    <property type="nucleotide sequence ID" value="NZ_CP042282.1"/>
</dbReference>
<evidence type="ECO:0000256" key="1">
    <source>
        <dbReference type="ARBA" id="ARBA00004442"/>
    </source>
</evidence>
<protein>
    <submittedName>
        <fullName evidence="9">RagB/SusD family nutrient uptake outer membrane protein</fullName>
    </submittedName>
</protein>
<organism evidence="9 12">
    <name type="scientific">Bacteroides xylanisolvens</name>
    <dbReference type="NCBI Taxonomy" id="371601"/>
    <lineage>
        <taxon>Bacteria</taxon>
        <taxon>Pseudomonadati</taxon>
        <taxon>Bacteroidota</taxon>
        <taxon>Bacteroidia</taxon>
        <taxon>Bacteroidales</taxon>
        <taxon>Bacteroidaceae</taxon>
        <taxon>Bacteroides</taxon>
    </lineage>
</organism>
<evidence type="ECO:0000256" key="4">
    <source>
        <dbReference type="ARBA" id="ARBA00023136"/>
    </source>
</evidence>
<evidence type="ECO:0000256" key="3">
    <source>
        <dbReference type="ARBA" id="ARBA00022729"/>
    </source>
</evidence>
<dbReference type="Proteomes" id="UP000487596">
    <property type="component" value="Unassembled WGS sequence"/>
</dbReference>
<feature type="signal peptide" evidence="6">
    <location>
        <begin position="1"/>
        <end position="24"/>
    </location>
</feature>
<dbReference type="InterPro" id="IPR012944">
    <property type="entry name" value="SusD_RagB_dom"/>
</dbReference>
<comment type="subcellular location">
    <subcellularLocation>
        <location evidence="1">Cell outer membrane</location>
    </subcellularLocation>
</comment>
<dbReference type="Pfam" id="PF07980">
    <property type="entry name" value="SusD_RagB"/>
    <property type="match status" value="1"/>
</dbReference>
<proteinExistence type="inferred from homology"/>
<comment type="caution">
    <text evidence="9">The sequence shown here is derived from an EMBL/GenBank/DDBJ whole genome shotgun (WGS) entry which is preliminary data.</text>
</comment>
<keyword evidence="5" id="KW-0998">Cell outer membrane</keyword>
<dbReference type="EMBL" id="WDEH01000044">
    <property type="protein sequence ID" value="KAB6133419.1"/>
    <property type="molecule type" value="Genomic_DNA"/>
</dbReference>
<feature type="chain" id="PRO_5036163340" evidence="6">
    <location>
        <begin position="25"/>
        <end position="574"/>
    </location>
</feature>
<gene>
    <name evidence="9" type="ORF">GA424_20495</name>
    <name evidence="10" type="ORF">GAZ43_25635</name>
</gene>
<name>A0A6A2RWK5_9BACE</name>
<accession>A0A6A2RWK5</accession>
<keyword evidence="3 6" id="KW-0732">Signal</keyword>
<evidence type="ECO:0000256" key="6">
    <source>
        <dbReference type="SAM" id="SignalP"/>
    </source>
</evidence>
<evidence type="ECO:0000256" key="2">
    <source>
        <dbReference type="ARBA" id="ARBA00006275"/>
    </source>
</evidence>
<dbReference type="Gene3D" id="1.25.40.390">
    <property type="match status" value="1"/>
</dbReference>
<evidence type="ECO:0000256" key="5">
    <source>
        <dbReference type="ARBA" id="ARBA00023237"/>
    </source>
</evidence>
<dbReference type="InterPro" id="IPR011990">
    <property type="entry name" value="TPR-like_helical_dom_sf"/>
</dbReference>
<dbReference type="SUPFAM" id="SSF48452">
    <property type="entry name" value="TPR-like"/>
    <property type="match status" value="1"/>
</dbReference>